<proteinExistence type="predicted"/>
<dbReference type="CDD" id="cd00383">
    <property type="entry name" value="trans_reg_C"/>
    <property type="match status" value="1"/>
</dbReference>
<dbReference type="Gene3D" id="3.40.50.2300">
    <property type="match status" value="1"/>
</dbReference>
<reference evidence="6" key="1">
    <citation type="submission" date="2023-06" db="EMBL/GenBank/DDBJ databases">
        <title>Phylogenetic Diversity of Rhizobium strains.</title>
        <authorList>
            <person name="Moura F.T."/>
            <person name="Helene L.C.F."/>
            <person name="Hungria M."/>
        </authorList>
    </citation>
    <scope>NUCLEOTIDE SEQUENCE</scope>
    <source>
        <strain evidence="6">CCGE526</strain>
    </source>
</reference>
<dbReference type="InterPro" id="IPR016032">
    <property type="entry name" value="Sig_transdc_resp-reg_C-effctor"/>
</dbReference>
<evidence type="ECO:0000313" key="6">
    <source>
        <dbReference type="EMBL" id="MDL2400939.1"/>
    </source>
</evidence>
<dbReference type="SUPFAM" id="SSF52172">
    <property type="entry name" value="CheY-like"/>
    <property type="match status" value="1"/>
</dbReference>
<dbReference type="PANTHER" id="PTHR48111:SF50">
    <property type="entry name" value="KDP OPERON TRANSCRIPTIONAL REGULATORY PROTEIN KDPE"/>
    <property type="match status" value="1"/>
</dbReference>
<evidence type="ECO:0000256" key="2">
    <source>
        <dbReference type="PROSITE-ProRule" id="PRU00169"/>
    </source>
</evidence>
<dbReference type="RefSeq" id="WP_285870102.1">
    <property type="nucleotide sequence ID" value="NZ_JARFYM010000015.1"/>
</dbReference>
<evidence type="ECO:0000259" key="4">
    <source>
        <dbReference type="PROSITE" id="PS50110"/>
    </source>
</evidence>
<dbReference type="InterPro" id="IPR011006">
    <property type="entry name" value="CheY-like_superfamily"/>
</dbReference>
<dbReference type="SMART" id="SM00862">
    <property type="entry name" value="Trans_reg_C"/>
    <property type="match status" value="1"/>
</dbReference>
<dbReference type="PROSITE" id="PS50110">
    <property type="entry name" value="RESPONSE_REGULATORY"/>
    <property type="match status" value="1"/>
</dbReference>
<name>A0ABT7K1B8_9HYPH</name>
<accession>A0ABT7K1B8</accession>
<dbReference type="Gene3D" id="6.10.250.690">
    <property type="match status" value="1"/>
</dbReference>
<organism evidence="6 7">
    <name type="scientific">Rhizobium mayense</name>
    <dbReference type="NCBI Taxonomy" id="1312184"/>
    <lineage>
        <taxon>Bacteria</taxon>
        <taxon>Pseudomonadati</taxon>
        <taxon>Pseudomonadota</taxon>
        <taxon>Alphaproteobacteria</taxon>
        <taxon>Hyphomicrobiales</taxon>
        <taxon>Rhizobiaceae</taxon>
        <taxon>Rhizobium/Agrobacterium group</taxon>
        <taxon>Rhizobium</taxon>
    </lineage>
</organism>
<dbReference type="Proteomes" id="UP001172645">
    <property type="component" value="Unassembled WGS sequence"/>
</dbReference>
<dbReference type="Pfam" id="PF00072">
    <property type="entry name" value="Response_reg"/>
    <property type="match status" value="1"/>
</dbReference>
<dbReference type="SUPFAM" id="SSF46894">
    <property type="entry name" value="C-terminal effector domain of the bipartite response regulators"/>
    <property type="match status" value="1"/>
</dbReference>
<dbReference type="Pfam" id="PF00486">
    <property type="entry name" value="Trans_reg_C"/>
    <property type="match status" value="1"/>
</dbReference>
<dbReference type="InterPro" id="IPR001867">
    <property type="entry name" value="OmpR/PhoB-type_DNA-bd"/>
</dbReference>
<comment type="caution">
    <text evidence="2">Lacks conserved residue(s) required for the propagation of feature annotation.</text>
</comment>
<evidence type="ECO:0000256" key="1">
    <source>
        <dbReference type="ARBA" id="ARBA00023125"/>
    </source>
</evidence>
<feature type="domain" description="OmpR/PhoB-type" evidence="5">
    <location>
        <begin position="154"/>
        <end position="251"/>
    </location>
</feature>
<protein>
    <submittedName>
        <fullName evidence="6">Response regulator transcription factor</fullName>
    </submittedName>
</protein>
<gene>
    <name evidence="6" type="ORF">PY649_18700</name>
</gene>
<evidence type="ECO:0000259" key="5">
    <source>
        <dbReference type="PROSITE" id="PS51755"/>
    </source>
</evidence>
<evidence type="ECO:0000313" key="7">
    <source>
        <dbReference type="Proteomes" id="UP001172645"/>
    </source>
</evidence>
<dbReference type="PANTHER" id="PTHR48111">
    <property type="entry name" value="REGULATOR OF RPOS"/>
    <property type="match status" value="1"/>
</dbReference>
<dbReference type="PROSITE" id="PS51755">
    <property type="entry name" value="OMPR_PHOB"/>
    <property type="match status" value="1"/>
</dbReference>
<keyword evidence="7" id="KW-1185">Reference proteome</keyword>
<dbReference type="InterPro" id="IPR039420">
    <property type="entry name" value="WalR-like"/>
</dbReference>
<dbReference type="InterPro" id="IPR036388">
    <property type="entry name" value="WH-like_DNA-bd_sf"/>
</dbReference>
<feature type="DNA-binding region" description="OmpR/PhoB-type" evidence="3">
    <location>
        <begin position="154"/>
        <end position="251"/>
    </location>
</feature>
<sequence length="252" mass="28371">MQLDIDRKRSFCAPALRRLLNRAAMLVDAPKILVVDREPETEQGLQLAFSSMGYRTLTAISLAQVIQLAPMEPDFIVLGLTRPDIEGSALVRELREIFSETPILAASRVNETHMKVAALDAGADDFMAKPFDMEELLARIRVGLRRRSVRSEQKTSLHIGELHLDVDKRALSVGDLAVSLSRKEFDLLYILARHAGKVLTHRYLVSQLWSKKVDIQYVRVYVSQIRGKIEANPAKPKYLLTQPGVGYMLCCD</sequence>
<dbReference type="EMBL" id="JARFYM010000015">
    <property type="protein sequence ID" value="MDL2400939.1"/>
    <property type="molecule type" value="Genomic_DNA"/>
</dbReference>
<dbReference type="SMART" id="SM00448">
    <property type="entry name" value="REC"/>
    <property type="match status" value="1"/>
</dbReference>
<evidence type="ECO:0000256" key="3">
    <source>
        <dbReference type="PROSITE-ProRule" id="PRU01091"/>
    </source>
</evidence>
<comment type="caution">
    <text evidence="6">The sequence shown here is derived from an EMBL/GenBank/DDBJ whole genome shotgun (WGS) entry which is preliminary data.</text>
</comment>
<dbReference type="Gene3D" id="1.10.10.10">
    <property type="entry name" value="Winged helix-like DNA-binding domain superfamily/Winged helix DNA-binding domain"/>
    <property type="match status" value="1"/>
</dbReference>
<dbReference type="InterPro" id="IPR001789">
    <property type="entry name" value="Sig_transdc_resp-reg_receiver"/>
</dbReference>
<keyword evidence="1 3" id="KW-0238">DNA-binding</keyword>
<feature type="domain" description="Response regulatory" evidence="4">
    <location>
        <begin position="31"/>
        <end position="144"/>
    </location>
</feature>